<evidence type="ECO:0000256" key="2">
    <source>
        <dbReference type="SAM" id="SignalP"/>
    </source>
</evidence>
<keyword evidence="1" id="KW-1133">Transmembrane helix</keyword>
<evidence type="ECO:0008006" key="4">
    <source>
        <dbReference type="Google" id="ProtNLM"/>
    </source>
</evidence>
<feature type="transmembrane region" description="Helical" evidence="1">
    <location>
        <begin position="67"/>
        <end position="84"/>
    </location>
</feature>
<name>A0A2M4D9K8_ANODA</name>
<dbReference type="EMBL" id="GGFL01010094">
    <property type="protein sequence ID" value="MBW74272.1"/>
    <property type="molecule type" value="Transcribed_RNA"/>
</dbReference>
<feature type="chain" id="PRO_5014733952" description="Secreted protein" evidence="2">
    <location>
        <begin position="21"/>
        <end position="207"/>
    </location>
</feature>
<reference evidence="3" key="1">
    <citation type="submission" date="2018-01" db="EMBL/GenBank/DDBJ databases">
        <title>An insight into the sialome of Amazonian anophelines.</title>
        <authorList>
            <person name="Ribeiro J.M."/>
            <person name="Scarpassa V."/>
            <person name="Calvo E."/>
        </authorList>
    </citation>
    <scope>NUCLEOTIDE SEQUENCE</scope>
</reference>
<accession>A0A2M4D9K8</accession>
<keyword evidence="1" id="KW-0812">Transmembrane</keyword>
<protein>
    <recommendedName>
        <fullName evidence="4">Secreted protein</fullName>
    </recommendedName>
</protein>
<dbReference type="AlphaFoldDB" id="A0A2M4D9K8"/>
<sequence>MAERITICCTMITFIMLVASVEPPVVRKVVKVHPRNGSLWMIALTLCSVLTVRSMEKHRRAVRERSSILTVLRLSTYTIIIIIIRPHRTVLAIIHQDRSPMTCTRRGIIHHLAQRPTIRWATVVVVVLLRLLDRASIVAVTVVTVVLVDHFHYPTLLPRHLVFPVPRTTALPAVDHHHRGPHVVTRTRAIRWPSSVHRPVSIRCDHP</sequence>
<proteinExistence type="predicted"/>
<keyword evidence="1" id="KW-0472">Membrane</keyword>
<organism evidence="3">
    <name type="scientific">Anopheles darlingi</name>
    <name type="common">Mosquito</name>
    <dbReference type="NCBI Taxonomy" id="43151"/>
    <lineage>
        <taxon>Eukaryota</taxon>
        <taxon>Metazoa</taxon>
        <taxon>Ecdysozoa</taxon>
        <taxon>Arthropoda</taxon>
        <taxon>Hexapoda</taxon>
        <taxon>Insecta</taxon>
        <taxon>Pterygota</taxon>
        <taxon>Neoptera</taxon>
        <taxon>Endopterygota</taxon>
        <taxon>Diptera</taxon>
        <taxon>Nematocera</taxon>
        <taxon>Culicoidea</taxon>
        <taxon>Culicidae</taxon>
        <taxon>Anophelinae</taxon>
        <taxon>Anopheles</taxon>
    </lineage>
</organism>
<evidence type="ECO:0000313" key="3">
    <source>
        <dbReference type="EMBL" id="MBW74272.1"/>
    </source>
</evidence>
<evidence type="ECO:0000256" key="1">
    <source>
        <dbReference type="SAM" id="Phobius"/>
    </source>
</evidence>
<keyword evidence="2" id="KW-0732">Signal</keyword>
<feature type="signal peptide" evidence="2">
    <location>
        <begin position="1"/>
        <end position="20"/>
    </location>
</feature>
<feature type="transmembrane region" description="Helical" evidence="1">
    <location>
        <begin position="37"/>
        <end position="55"/>
    </location>
</feature>